<gene>
    <name evidence="5" type="ORF">OS493_014161</name>
</gene>
<sequence length="119" mass="13358">MDHFTILVGLIGVLVIFPFCIQTSTSSQCKPNEAHHPPSCVGLCGDQLMNAFTKTCGFDRRKRASTDSTLNDIGLMKEEASNFLSIFRRSRVRTRRSSTTLVEECCGEQCITEEIQEYC</sequence>
<accession>A0A9X0CZZ5</accession>
<evidence type="ECO:0000313" key="5">
    <source>
        <dbReference type="EMBL" id="KAJ7379754.1"/>
    </source>
</evidence>
<dbReference type="AlphaFoldDB" id="A0A9X0CZZ5"/>
<keyword evidence="6" id="KW-1185">Reference proteome</keyword>
<evidence type="ECO:0000313" key="6">
    <source>
        <dbReference type="Proteomes" id="UP001163046"/>
    </source>
</evidence>
<comment type="subcellular location">
    <subcellularLocation>
        <location evidence="2">Secreted</location>
    </subcellularLocation>
</comment>
<feature type="signal peptide" evidence="3">
    <location>
        <begin position="1"/>
        <end position="26"/>
    </location>
</feature>
<comment type="caution">
    <text evidence="5">The sequence shown here is derived from an EMBL/GenBank/DDBJ whole genome shotgun (WGS) entry which is preliminary data.</text>
</comment>
<dbReference type="InterPro" id="IPR022353">
    <property type="entry name" value="Insulin_CS"/>
</dbReference>
<dbReference type="Gene3D" id="1.10.100.10">
    <property type="entry name" value="Insulin-like"/>
    <property type="match status" value="1"/>
</dbReference>
<comment type="similarity">
    <text evidence="1 2">Belongs to the insulin family.</text>
</comment>
<dbReference type="SUPFAM" id="SSF56994">
    <property type="entry name" value="Insulin-like"/>
    <property type="match status" value="1"/>
</dbReference>
<name>A0A9X0CZZ5_9CNID</name>
<dbReference type="InterPro" id="IPR022352">
    <property type="entry name" value="Ins/IGF/rlx"/>
</dbReference>
<keyword evidence="3" id="KW-0732">Signal</keyword>
<protein>
    <recommendedName>
        <fullName evidence="4">Insulin-like domain-containing protein</fullName>
    </recommendedName>
</protein>
<dbReference type="InterPro" id="IPR036438">
    <property type="entry name" value="Insulin-like_sf"/>
</dbReference>
<keyword evidence="2" id="KW-0964">Secreted</keyword>
<dbReference type="Proteomes" id="UP001163046">
    <property type="component" value="Unassembled WGS sequence"/>
</dbReference>
<dbReference type="PRINTS" id="PR00276">
    <property type="entry name" value="INSULINFAMLY"/>
</dbReference>
<dbReference type="OrthoDB" id="5966706at2759"/>
<dbReference type="Pfam" id="PF00049">
    <property type="entry name" value="Insulin"/>
    <property type="match status" value="1"/>
</dbReference>
<dbReference type="EMBL" id="MU826356">
    <property type="protein sequence ID" value="KAJ7379754.1"/>
    <property type="molecule type" value="Genomic_DNA"/>
</dbReference>
<dbReference type="GO" id="GO:0005179">
    <property type="term" value="F:hormone activity"/>
    <property type="evidence" value="ECO:0007669"/>
    <property type="project" value="InterPro"/>
</dbReference>
<evidence type="ECO:0000256" key="1">
    <source>
        <dbReference type="ARBA" id="ARBA00009034"/>
    </source>
</evidence>
<feature type="domain" description="Insulin-like" evidence="4">
    <location>
        <begin position="41"/>
        <end position="119"/>
    </location>
</feature>
<dbReference type="SMART" id="SM00078">
    <property type="entry name" value="IlGF"/>
    <property type="match status" value="1"/>
</dbReference>
<dbReference type="GO" id="GO:0005576">
    <property type="term" value="C:extracellular region"/>
    <property type="evidence" value="ECO:0007669"/>
    <property type="project" value="UniProtKB-SubCell"/>
</dbReference>
<organism evidence="5 6">
    <name type="scientific">Desmophyllum pertusum</name>
    <dbReference type="NCBI Taxonomy" id="174260"/>
    <lineage>
        <taxon>Eukaryota</taxon>
        <taxon>Metazoa</taxon>
        <taxon>Cnidaria</taxon>
        <taxon>Anthozoa</taxon>
        <taxon>Hexacorallia</taxon>
        <taxon>Scleractinia</taxon>
        <taxon>Caryophylliina</taxon>
        <taxon>Caryophylliidae</taxon>
        <taxon>Desmophyllum</taxon>
    </lineage>
</organism>
<dbReference type="PROSITE" id="PS00262">
    <property type="entry name" value="INSULIN"/>
    <property type="match status" value="1"/>
</dbReference>
<feature type="chain" id="PRO_5040875144" description="Insulin-like domain-containing protein" evidence="3">
    <location>
        <begin position="27"/>
        <end position="119"/>
    </location>
</feature>
<evidence type="ECO:0000256" key="2">
    <source>
        <dbReference type="RuleBase" id="RU000406"/>
    </source>
</evidence>
<dbReference type="InterPro" id="IPR016179">
    <property type="entry name" value="Insulin-like"/>
</dbReference>
<reference evidence="5" key="1">
    <citation type="submission" date="2023-01" db="EMBL/GenBank/DDBJ databases">
        <title>Genome assembly of the deep-sea coral Lophelia pertusa.</title>
        <authorList>
            <person name="Herrera S."/>
            <person name="Cordes E."/>
        </authorList>
    </citation>
    <scope>NUCLEOTIDE SEQUENCE</scope>
    <source>
        <strain evidence="5">USNM1676648</strain>
        <tissue evidence="5">Polyp</tissue>
    </source>
</reference>
<evidence type="ECO:0000256" key="3">
    <source>
        <dbReference type="SAM" id="SignalP"/>
    </source>
</evidence>
<proteinExistence type="inferred from homology"/>
<evidence type="ECO:0000259" key="4">
    <source>
        <dbReference type="SMART" id="SM00078"/>
    </source>
</evidence>